<accession>A0A6J5NJG1</accession>
<dbReference type="EMBL" id="LR796650">
    <property type="protein sequence ID" value="CAB4157601.1"/>
    <property type="molecule type" value="Genomic_DNA"/>
</dbReference>
<protein>
    <submittedName>
        <fullName evidence="1">Uncharacterized protein</fullName>
    </submittedName>
</protein>
<proteinExistence type="predicted"/>
<sequence>MFTTPFAFMAAPAGGYDPDAQAYIDAVIAAGGTLSSPNQDAINTLFVDLKTAGVYAKTVMMYPYTGNTQNSNAIEGLNPGTNNITFNTVTGSWTFNSNGATPALQGWATNGVYLNTVLTTNNAAIFTYLGGTDNPFSGDYVIDFGTADNLGVNGLNGLIGGSSQPDQNSYFYNNDGGATRIVISSSSIPNGIGAILINRTSANLFNVWRNGTKLATDTDTNGGVLPSVNPLYMPAPPFVIDYVNKYSSRRHQFDWVGEGLNDTEATDLYTIVNDFQTALGRNVY</sequence>
<organism evidence="1">
    <name type="scientific">uncultured Caudovirales phage</name>
    <dbReference type="NCBI Taxonomy" id="2100421"/>
    <lineage>
        <taxon>Viruses</taxon>
        <taxon>Duplodnaviria</taxon>
        <taxon>Heunggongvirae</taxon>
        <taxon>Uroviricota</taxon>
        <taxon>Caudoviricetes</taxon>
        <taxon>Peduoviridae</taxon>
        <taxon>Maltschvirus</taxon>
        <taxon>Maltschvirus maltsch</taxon>
    </lineage>
</organism>
<reference evidence="1" key="1">
    <citation type="submission" date="2020-04" db="EMBL/GenBank/DDBJ databases">
        <authorList>
            <person name="Chiriac C."/>
            <person name="Salcher M."/>
            <person name="Ghai R."/>
            <person name="Kavagutti S V."/>
        </authorList>
    </citation>
    <scope>NUCLEOTIDE SEQUENCE</scope>
</reference>
<name>A0A6J5NJG1_9CAUD</name>
<evidence type="ECO:0000313" key="1">
    <source>
        <dbReference type="EMBL" id="CAB4157601.1"/>
    </source>
</evidence>
<gene>
    <name evidence="1" type="ORF">UFOVP693_35</name>
</gene>